<dbReference type="RefSeq" id="WP_129578491.1">
    <property type="nucleotide sequence ID" value="NZ_CP012672.1"/>
</dbReference>
<name>A0A4P2QYT5_SORCE</name>
<reference evidence="1 2" key="1">
    <citation type="submission" date="2015-09" db="EMBL/GenBank/DDBJ databases">
        <title>Sorangium comparison.</title>
        <authorList>
            <person name="Zaburannyi N."/>
            <person name="Bunk B."/>
            <person name="Overmann J."/>
            <person name="Mueller R."/>
        </authorList>
    </citation>
    <scope>NUCLEOTIDE SEQUENCE [LARGE SCALE GENOMIC DNA]</scope>
    <source>
        <strain evidence="1 2">So ce836</strain>
    </source>
</reference>
<gene>
    <name evidence="1" type="ORF">SOCE836_076600</name>
</gene>
<dbReference type="EMBL" id="CP012672">
    <property type="protein sequence ID" value="AUX35468.1"/>
    <property type="molecule type" value="Genomic_DNA"/>
</dbReference>
<evidence type="ECO:0000313" key="2">
    <source>
        <dbReference type="Proteomes" id="UP000295497"/>
    </source>
</evidence>
<organism evidence="1 2">
    <name type="scientific">Sorangium cellulosum</name>
    <name type="common">Polyangium cellulosum</name>
    <dbReference type="NCBI Taxonomy" id="56"/>
    <lineage>
        <taxon>Bacteria</taxon>
        <taxon>Pseudomonadati</taxon>
        <taxon>Myxococcota</taxon>
        <taxon>Polyangia</taxon>
        <taxon>Polyangiales</taxon>
        <taxon>Polyangiaceae</taxon>
        <taxon>Sorangium</taxon>
    </lineage>
</organism>
<protein>
    <submittedName>
        <fullName evidence="1">Uncharacterized protein</fullName>
    </submittedName>
</protein>
<dbReference type="AlphaFoldDB" id="A0A4P2QYT5"/>
<accession>A0A4P2QYT5</accession>
<evidence type="ECO:0000313" key="1">
    <source>
        <dbReference type="EMBL" id="AUX35468.1"/>
    </source>
</evidence>
<sequence length="128" mass="14392">MTDTLTIAAPPGEFIESLAAPLDEVFQLTKTEFGGITIAAPGERWIVLNPNPYAEIEDPDTVPMITRLIGAAPSFFTLTTSNLPLTRRVVQKLAERRDLVVDTQHGIILPLHEFAELIRARPMWDWRR</sequence>
<dbReference type="Proteomes" id="UP000295497">
    <property type="component" value="Chromosome"/>
</dbReference>
<proteinExistence type="predicted"/>